<protein>
    <submittedName>
        <fullName evidence="1">Uncharacterized protein</fullName>
    </submittedName>
</protein>
<accession>A0A2V3WK97</accession>
<sequence>MIHISEKLLLVTLAYASLFQVSFDALLRISEHFDVCGVSKRQWLSCAFILAGFYFRRAYYEQMGTDKTIQLFLRYSEV</sequence>
<dbReference type="Proteomes" id="UP000247922">
    <property type="component" value="Unassembled WGS sequence"/>
</dbReference>
<evidence type="ECO:0000313" key="2">
    <source>
        <dbReference type="Proteomes" id="UP000247922"/>
    </source>
</evidence>
<dbReference type="AlphaFoldDB" id="A0A2V3WK97"/>
<dbReference type="EMBL" id="QJJR01000001">
    <property type="protein sequence ID" value="PXW93098.1"/>
    <property type="molecule type" value="Genomic_DNA"/>
</dbReference>
<reference evidence="1 2" key="1">
    <citation type="submission" date="2018-05" db="EMBL/GenBank/DDBJ databases">
        <title>Genomic Encyclopedia of Type Strains, Phase IV (KMG-IV): sequencing the most valuable type-strain genomes for metagenomic binning, comparative biology and taxonomic classification.</title>
        <authorList>
            <person name="Goeker M."/>
        </authorList>
    </citation>
    <scope>NUCLEOTIDE SEQUENCE [LARGE SCALE GENOMIC DNA]</scope>
    <source>
        <strain evidence="1 2">DSM 22440</strain>
    </source>
</reference>
<gene>
    <name evidence="1" type="ORF">DES38_101181</name>
</gene>
<name>A0A2V3WK97_9BACI</name>
<keyword evidence="2" id="KW-1185">Reference proteome</keyword>
<organism evidence="1 2">
    <name type="scientific">Streptohalobacillus salinus</name>
    <dbReference type="NCBI Taxonomy" id="621096"/>
    <lineage>
        <taxon>Bacteria</taxon>
        <taxon>Bacillati</taxon>
        <taxon>Bacillota</taxon>
        <taxon>Bacilli</taxon>
        <taxon>Bacillales</taxon>
        <taxon>Bacillaceae</taxon>
        <taxon>Streptohalobacillus</taxon>
    </lineage>
</organism>
<proteinExistence type="predicted"/>
<comment type="caution">
    <text evidence="1">The sequence shown here is derived from an EMBL/GenBank/DDBJ whole genome shotgun (WGS) entry which is preliminary data.</text>
</comment>
<evidence type="ECO:0000313" key="1">
    <source>
        <dbReference type="EMBL" id="PXW93098.1"/>
    </source>
</evidence>